<dbReference type="EMBL" id="CAJNNW010036653">
    <property type="protein sequence ID" value="CAE8736355.1"/>
    <property type="molecule type" value="Genomic_DNA"/>
</dbReference>
<evidence type="ECO:0000259" key="1">
    <source>
        <dbReference type="PROSITE" id="PS50076"/>
    </source>
</evidence>
<dbReference type="AlphaFoldDB" id="A0A813LSD0"/>
<dbReference type="CDD" id="cd06257">
    <property type="entry name" value="DnaJ"/>
    <property type="match status" value="1"/>
</dbReference>
<dbReference type="PRINTS" id="PR00625">
    <property type="entry name" value="JDOMAIN"/>
</dbReference>
<dbReference type="InterPro" id="IPR050817">
    <property type="entry name" value="DjlA_DnaK_co-chaperone"/>
</dbReference>
<accession>A0A813LSD0</accession>
<evidence type="ECO:0000313" key="2">
    <source>
        <dbReference type="EMBL" id="CAE8736355.1"/>
    </source>
</evidence>
<dbReference type="Proteomes" id="UP000626109">
    <property type="component" value="Unassembled WGS sequence"/>
</dbReference>
<name>A0A813LSD0_POLGL</name>
<dbReference type="SMART" id="SM00271">
    <property type="entry name" value="DnaJ"/>
    <property type="match status" value="1"/>
</dbReference>
<dbReference type="InterPro" id="IPR036869">
    <property type="entry name" value="J_dom_sf"/>
</dbReference>
<dbReference type="SUPFAM" id="SSF46565">
    <property type="entry name" value="Chaperone J-domain"/>
    <property type="match status" value="1"/>
</dbReference>
<protein>
    <recommendedName>
        <fullName evidence="1">J domain-containing protein</fullName>
    </recommendedName>
</protein>
<feature type="non-terminal residue" evidence="2">
    <location>
        <position position="214"/>
    </location>
</feature>
<dbReference type="PROSITE" id="PS50076">
    <property type="entry name" value="DNAJ_2"/>
    <property type="match status" value="1"/>
</dbReference>
<dbReference type="Gene3D" id="1.10.287.110">
    <property type="entry name" value="DnaJ domain"/>
    <property type="match status" value="1"/>
</dbReference>
<organism evidence="2 3">
    <name type="scientific">Polarella glacialis</name>
    <name type="common">Dinoflagellate</name>
    <dbReference type="NCBI Taxonomy" id="89957"/>
    <lineage>
        <taxon>Eukaryota</taxon>
        <taxon>Sar</taxon>
        <taxon>Alveolata</taxon>
        <taxon>Dinophyceae</taxon>
        <taxon>Suessiales</taxon>
        <taxon>Suessiaceae</taxon>
        <taxon>Polarella</taxon>
    </lineage>
</organism>
<feature type="domain" description="J" evidence="1">
    <location>
        <begin position="24"/>
        <end position="94"/>
    </location>
</feature>
<dbReference type="InterPro" id="IPR001623">
    <property type="entry name" value="DnaJ_domain"/>
</dbReference>
<sequence length="214" mass="23340">DRQRQQRKLLQIHSLQIREPPKLTHYSVLNVPRHSSSEEISRAYRALSKLCHPDRATQTDASSQRARERRMAQINEAHDVLTSPRQRWSYDRSLGPEPADEEAAAAAAAAAAIVSAPPFRPPPRASPASSEADFDFSGDGRPFRCSMGKAARAAKACGSRDGARVAMQQLCGKQVMDLADCNGVVRHVGPLSPFAGLGECGHPSCRAHRLQTPE</sequence>
<proteinExistence type="predicted"/>
<evidence type="ECO:0000313" key="3">
    <source>
        <dbReference type="Proteomes" id="UP000626109"/>
    </source>
</evidence>
<reference evidence="2" key="1">
    <citation type="submission" date="2021-02" db="EMBL/GenBank/DDBJ databases">
        <authorList>
            <person name="Dougan E. K."/>
            <person name="Rhodes N."/>
            <person name="Thang M."/>
            <person name="Chan C."/>
        </authorList>
    </citation>
    <scope>NUCLEOTIDE SEQUENCE</scope>
</reference>
<dbReference type="PANTHER" id="PTHR24074">
    <property type="entry name" value="CO-CHAPERONE PROTEIN DJLA"/>
    <property type="match status" value="1"/>
</dbReference>
<gene>
    <name evidence="2" type="ORF">PGLA2088_LOCUS48271</name>
</gene>
<feature type="non-terminal residue" evidence="2">
    <location>
        <position position="1"/>
    </location>
</feature>
<dbReference type="Pfam" id="PF00226">
    <property type="entry name" value="DnaJ"/>
    <property type="match status" value="1"/>
</dbReference>
<comment type="caution">
    <text evidence="2">The sequence shown here is derived from an EMBL/GenBank/DDBJ whole genome shotgun (WGS) entry which is preliminary data.</text>
</comment>